<accession>A0A4Y2PZV2</accession>
<organism evidence="1 2">
    <name type="scientific">Araneus ventricosus</name>
    <name type="common">Orbweaver spider</name>
    <name type="synonym">Epeira ventricosa</name>
    <dbReference type="NCBI Taxonomy" id="182803"/>
    <lineage>
        <taxon>Eukaryota</taxon>
        <taxon>Metazoa</taxon>
        <taxon>Ecdysozoa</taxon>
        <taxon>Arthropoda</taxon>
        <taxon>Chelicerata</taxon>
        <taxon>Arachnida</taxon>
        <taxon>Araneae</taxon>
        <taxon>Araneomorphae</taxon>
        <taxon>Entelegynae</taxon>
        <taxon>Araneoidea</taxon>
        <taxon>Araneidae</taxon>
        <taxon>Araneus</taxon>
    </lineage>
</organism>
<evidence type="ECO:0000313" key="2">
    <source>
        <dbReference type="Proteomes" id="UP000499080"/>
    </source>
</evidence>
<dbReference type="EMBL" id="BGPR01012552">
    <property type="protein sequence ID" value="GBN56602.1"/>
    <property type="molecule type" value="Genomic_DNA"/>
</dbReference>
<reference evidence="1 2" key="1">
    <citation type="journal article" date="2019" name="Sci. Rep.">
        <title>Orb-weaving spider Araneus ventricosus genome elucidates the spidroin gene catalogue.</title>
        <authorList>
            <person name="Kono N."/>
            <person name="Nakamura H."/>
            <person name="Ohtoshi R."/>
            <person name="Moran D.A.P."/>
            <person name="Shinohara A."/>
            <person name="Yoshida Y."/>
            <person name="Fujiwara M."/>
            <person name="Mori M."/>
            <person name="Tomita M."/>
            <person name="Arakawa K."/>
        </authorList>
    </citation>
    <scope>NUCLEOTIDE SEQUENCE [LARGE SCALE GENOMIC DNA]</scope>
</reference>
<proteinExistence type="predicted"/>
<keyword evidence="2" id="KW-1185">Reference proteome</keyword>
<gene>
    <name evidence="1" type="ORF">AVEN_243290_1</name>
</gene>
<comment type="caution">
    <text evidence="1">The sequence shown here is derived from an EMBL/GenBank/DDBJ whole genome shotgun (WGS) entry which is preliminary data.</text>
</comment>
<name>A0A4Y2PZV2_ARAVE</name>
<dbReference type="Proteomes" id="UP000499080">
    <property type="component" value="Unassembled WGS sequence"/>
</dbReference>
<protein>
    <submittedName>
        <fullName evidence="1">Uncharacterized protein</fullName>
    </submittedName>
</protein>
<dbReference type="AlphaFoldDB" id="A0A4Y2PZV2"/>
<evidence type="ECO:0000313" key="1">
    <source>
        <dbReference type="EMBL" id="GBN56602.1"/>
    </source>
</evidence>
<sequence length="99" mass="10915">MQNGGTNEKGFKCPVGLKNAFEMDAINNEFCFKEISTITITSNLEFRMHLSIDVDDPDETDLTRKMSNTSSNNTSVSATRSLSSLLLLKTVRTETSATC</sequence>